<proteinExistence type="predicted"/>
<gene>
    <name evidence="1" type="ORF">H0E87_020048</name>
</gene>
<name>A0A8T2XXM7_POPDE</name>
<dbReference type="EMBL" id="JACEGQ020000010">
    <property type="protein sequence ID" value="KAH8497609.1"/>
    <property type="molecule type" value="Genomic_DNA"/>
</dbReference>
<evidence type="ECO:0000313" key="1">
    <source>
        <dbReference type="EMBL" id="KAH8497609.1"/>
    </source>
</evidence>
<accession>A0A8T2XXM7</accession>
<comment type="caution">
    <text evidence="1">The sequence shown here is derived from an EMBL/GenBank/DDBJ whole genome shotgun (WGS) entry which is preliminary data.</text>
</comment>
<organism evidence="1 2">
    <name type="scientific">Populus deltoides</name>
    <name type="common">Eastern poplar</name>
    <name type="synonym">Eastern cottonwood</name>
    <dbReference type="NCBI Taxonomy" id="3696"/>
    <lineage>
        <taxon>Eukaryota</taxon>
        <taxon>Viridiplantae</taxon>
        <taxon>Streptophyta</taxon>
        <taxon>Embryophyta</taxon>
        <taxon>Tracheophyta</taxon>
        <taxon>Spermatophyta</taxon>
        <taxon>Magnoliopsida</taxon>
        <taxon>eudicotyledons</taxon>
        <taxon>Gunneridae</taxon>
        <taxon>Pentapetalae</taxon>
        <taxon>rosids</taxon>
        <taxon>fabids</taxon>
        <taxon>Malpighiales</taxon>
        <taxon>Salicaceae</taxon>
        <taxon>Saliceae</taxon>
        <taxon>Populus</taxon>
    </lineage>
</organism>
<dbReference type="AlphaFoldDB" id="A0A8T2XXM7"/>
<evidence type="ECO:0000313" key="2">
    <source>
        <dbReference type="Proteomes" id="UP000807159"/>
    </source>
</evidence>
<dbReference type="Proteomes" id="UP000807159">
    <property type="component" value="Chromosome 10"/>
</dbReference>
<sequence length="165" mass="18307">MSNGNFSVRGFPFLSDVPTSVTFAPLSVYLQILGCSTFPASMKRLRLTSMFHSSGTVQEVVYFDCETDSSVKNGIKDEGREFLILLGCISKQVFLELGCFEWVDNGKVTLDLNLPSSFEIKIYKKQSLKLSPSSQAAQILTVKRDATFAHETMGYEVADPILMDP</sequence>
<protein>
    <submittedName>
        <fullName evidence="1">Uncharacterized protein</fullName>
    </submittedName>
</protein>
<reference evidence="1" key="1">
    <citation type="journal article" date="2021" name="J. Hered.">
        <title>Genome Assembly of Salicaceae Populus deltoides (Eastern Cottonwood) I-69 Based on Nanopore Sequencing and Hi-C Technologies.</title>
        <authorList>
            <person name="Bai S."/>
            <person name="Wu H."/>
            <person name="Zhang J."/>
            <person name="Pan Z."/>
            <person name="Zhao W."/>
            <person name="Li Z."/>
            <person name="Tong C."/>
        </authorList>
    </citation>
    <scope>NUCLEOTIDE SEQUENCE</scope>
    <source>
        <tissue evidence="1">Leaf</tissue>
    </source>
</reference>
<keyword evidence="2" id="KW-1185">Reference proteome</keyword>